<dbReference type="InterPro" id="IPR015816">
    <property type="entry name" value="Vitellinogen_b-sht_N"/>
</dbReference>
<dbReference type="GeneTree" id="ENSGT00530000064273"/>
<dbReference type="InterPro" id="IPR015255">
    <property type="entry name" value="Vitellinogen_open_b-sht"/>
</dbReference>
<dbReference type="Pfam" id="PF09175">
    <property type="entry name" value="Vit_b-sht_shell"/>
    <property type="match status" value="1"/>
</dbReference>
<dbReference type="SMART" id="SM01170">
    <property type="entry name" value="DUF1944"/>
    <property type="match status" value="1"/>
</dbReference>
<feature type="domain" description="Vitellogenin" evidence="9">
    <location>
        <begin position="17"/>
        <end position="655"/>
    </location>
</feature>
<dbReference type="PROSITE" id="PS51233">
    <property type="entry name" value="VWFD"/>
    <property type="match status" value="1"/>
</dbReference>
<dbReference type="PROSITE" id="PS51211">
    <property type="entry name" value="VITELLOGENIN"/>
    <property type="match status" value="1"/>
</dbReference>
<dbReference type="InterPro" id="IPR037088">
    <property type="entry name" value="Vitellinogen_b-sht_shell_sf"/>
</dbReference>
<dbReference type="Gene3D" id="1.25.10.20">
    <property type="entry name" value="Vitellinogen, superhelical"/>
    <property type="match status" value="1"/>
</dbReference>
<feature type="compositionally biased region" description="Basic residues" evidence="7">
    <location>
        <begin position="1084"/>
        <end position="1096"/>
    </location>
</feature>
<gene>
    <name evidence="11" type="primary">LOC109306979</name>
</gene>
<dbReference type="SMART" id="SM00638">
    <property type="entry name" value="LPD_N"/>
    <property type="match status" value="1"/>
</dbReference>
<dbReference type="Pfam" id="PF00094">
    <property type="entry name" value="VWD"/>
    <property type="match status" value="1"/>
</dbReference>
<dbReference type="FunFam" id="1.25.10.20:FF:000002">
    <property type="entry name" value="Vitellogenin 7"/>
    <property type="match status" value="1"/>
</dbReference>
<feature type="compositionally biased region" description="Low complexity" evidence="7">
    <location>
        <begin position="1155"/>
        <end position="1178"/>
    </location>
</feature>
<accession>A0A7M4G216</accession>
<feature type="signal peptide" evidence="8">
    <location>
        <begin position="1"/>
        <end position="18"/>
    </location>
</feature>
<dbReference type="InterPro" id="IPR001747">
    <property type="entry name" value="Vitellogenin_N"/>
</dbReference>
<feature type="disulfide bond" evidence="6">
    <location>
        <begin position="155"/>
        <end position="181"/>
    </location>
</feature>
<feature type="chain" id="PRO_5029516174" evidence="8">
    <location>
        <begin position="19"/>
        <end position="1774"/>
    </location>
</feature>
<dbReference type="InterPro" id="IPR015258">
    <property type="entry name" value="Vitellinogen_b-sht_shell"/>
</dbReference>
<evidence type="ECO:0000313" key="11">
    <source>
        <dbReference type="Ensembl" id="ENSCPRP00005024507.1"/>
    </source>
</evidence>
<dbReference type="InterPro" id="IPR015819">
    <property type="entry name" value="Lipid_transp_b-sht_shell"/>
</dbReference>
<name>A0A7M4G216_CROPO</name>
<dbReference type="InterPro" id="IPR011030">
    <property type="entry name" value="Lipovitellin_superhlx_dom"/>
</dbReference>
<reference evidence="11" key="1">
    <citation type="submission" date="2025-08" db="UniProtKB">
        <authorList>
            <consortium name="Ensembl"/>
        </authorList>
    </citation>
    <scope>IDENTIFICATION</scope>
</reference>
<evidence type="ECO:0000259" key="10">
    <source>
        <dbReference type="PROSITE" id="PS51233"/>
    </source>
</evidence>
<dbReference type="SMART" id="SM00216">
    <property type="entry name" value="VWD"/>
    <property type="match status" value="1"/>
</dbReference>
<dbReference type="GO" id="GO:0071391">
    <property type="term" value="P:cellular response to estrogen stimulus"/>
    <property type="evidence" value="ECO:0007669"/>
    <property type="project" value="TreeGrafter"/>
</dbReference>
<evidence type="ECO:0000256" key="5">
    <source>
        <dbReference type="ARBA" id="ARBA00023180"/>
    </source>
</evidence>
<evidence type="ECO:0000313" key="12">
    <source>
        <dbReference type="Proteomes" id="UP000594220"/>
    </source>
</evidence>
<keyword evidence="2 8" id="KW-0732">Signal</keyword>
<dbReference type="InterPro" id="IPR050733">
    <property type="entry name" value="Vitellogenin/Apolipophorin"/>
</dbReference>
<comment type="caution">
    <text evidence="6">Lacks conserved residue(s) required for the propagation of feature annotation.</text>
</comment>
<feature type="region of interest" description="Disordered" evidence="7">
    <location>
        <begin position="1083"/>
        <end position="1292"/>
    </location>
</feature>
<dbReference type="Ensembl" id="ENSCPRT00005028629.1">
    <property type="protein sequence ID" value="ENSCPRP00005024507.1"/>
    <property type="gene ID" value="ENSCPRG00005017034.1"/>
</dbReference>
<dbReference type="PANTHER" id="PTHR23345">
    <property type="entry name" value="VITELLOGENIN-RELATED"/>
    <property type="match status" value="1"/>
</dbReference>
<evidence type="ECO:0000256" key="8">
    <source>
        <dbReference type="SAM" id="SignalP"/>
    </source>
</evidence>
<feature type="compositionally biased region" description="Low complexity" evidence="7">
    <location>
        <begin position="1114"/>
        <end position="1129"/>
    </location>
</feature>
<keyword evidence="4 6" id="KW-1015">Disulfide bond</keyword>
<dbReference type="Gene3D" id="2.30.230.10">
    <property type="entry name" value="Lipovitellin, beta-sheet shell regions, chain A"/>
    <property type="match status" value="1"/>
</dbReference>
<dbReference type="FunFam" id="2.30.230.10:FF:000002">
    <property type="entry name" value="Vitellogenin 7"/>
    <property type="match status" value="1"/>
</dbReference>
<dbReference type="Gene3D" id="2.20.50.20">
    <property type="entry name" value="Lipovitellin. Chain A, domain 3"/>
    <property type="match status" value="2"/>
</dbReference>
<evidence type="ECO:0000256" key="1">
    <source>
        <dbReference type="ARBA" id="ARBA00022553"/>
    </source>
</evidence>
<dbReference type="Gene3D" id="2.20.80.10">
    <property type="entry name" value="Lipovitellin-phosvitin complex, chain A, domain 4"/>
    <property type="match status" value="1"/>
</dbReference>
<dbReference type="GO" id="GO:0045735">
    <property type="term" value="F:nutrient reservoir activity"/>
    <property type="evidence" value="ECO:0007669"/>
    <property type="project" value="UniProtKB-KW"/>
</dbReference>
<protein>
    <submittedName>
        <fullName evidence="11">Vitellogenin-2-like</fullName>
    </submittedName>
</protein>
<keyword evidence="1" id="KW-0597">Phosphoprotein</keyword>
<dbReference type="Pfam" id="PF09172">
    <property type="entry name" value="Vit_open_b-sht"/>
    <property type="match status" value="1"/>
</dbReference>
<dbReference type="Proteomes" id="UP000594220">
    <property type="component" value="Unplaced"/>
</dbReference>
<dbReference type="SUPFAM" id="SSF56968">
    <property type="entry name" value="Lipovitellin-phosvitin complex, beta-sheet shell regions"/>
    <property type="match status" value="3"/>
</dbReference>
<evidence type="ECO:0000256" key="6">
    <source>
        <dbReference type="PROSITE-ProRule" id="PRU00557"/>
    </source>
</evidence>
<sequence length="1774" mass="196364">MRGIILALVLTLVDPSFSASKTYVYNYEGHIMHGLQESGLAKTGIRMTSKLEISALSNNAYLLKVRSPQLEEYNGIWPRDPFTRSSKLTQIITSCLTRPFKFEYNSGRIGNVYAPEDCPVMCINIVRGILNMMHITIKKSQNVYDLQEAGIEGICHTRYVMQEDRRNDKVSITKTKDLSNCQDKVMKNIGMSYIHSFPGFPMKEKIIKGTAAFTYKLKYTERGALITEAMSQQVYQISPFNEPAGVGVTEARQELSLIEMRSEQVSPNELRLQNRGSLRYDFPPVLPQMPIQLIKMRNPEQRIVETLQHIVQYNQQDFHSDVAYRFLELIQLSRVATVDNFDSLWKQFSDRPRYRRWLLSTISAAGTVDTIKFIKARLHSDDLNYIETLLTVSVTLHLIKADEHIMPVAADLLTASRIQRNPTLRKFVHLAYGSLVNRYCSVSSSCPSEVLQPLHDLATEALSRGREEDMTLALKAIGNAGEPASIKRVLKFLPVFSASASNIPVYVQVDAVMALRKIVQKDFKQGLDVLIRIFMDRSLSPEVRMMACVAIFEARPALPLITTMANVILKETNLQVASFVYSHMKALSKSRTPYLYNISAACNIALKLLSPKPDRLSYRYSKVMGFSTYFGEYRAGAFGNVYLMNSPKTMFPQSVISSLGVHYDGAIADLLEVGIRAEGLMDIVRKQNIPFAEYSTYKKIKELGKTLLGWKELPPENPLLSAYLKIFGQELAFTNINKNLLEQAAKTLREPTDRQAVVKKIIQQIRNGIAGQWTQPVFSGEIRHIIPTTVGLPLEYALYSTALARAAVNVNVKMSPGDFRPSQWTESSMQIRADITPSLYAQIVAVMGTNTEYFQSTIEIQAKLEARTPVKFDATLDMKEKNFKFETAPCHEETEIISGRHEAFAVSRNIGEPGAEKKTPVLPENAVKNILEEPFKSSERTSKEQRGVPDIPSKKYFYGSEEDLHHSTGRRTRTQAICIKMTRFGCQLCFYRKTRDATFMKNTYLYKLIGVHSGQLVMKPVRTDAGINRIQLEIQAGSRAASKVIQLVTPESEEEEEEDLSLDDEIQAKLKKILGIESVFRVGNRTHRHKKQKKQKIQTTDLQAATSAKHRSLSTSSSSTATSSSSSAAGEKIKNKEEGATAWQSKNKDAKSRKSSSATSSQDSSDSSSSSSSSSSSDVTGTPGSRHLSRQRTKSPNSKSSSSSSSSSSDSSSSSSSSSDSSSKISSSSVAGPHGSKHLSRQRTKSPNSKSSSSSSDSSSDSSSSSSSSSGSSSDSSSGSGSSSSSSSESRDSKLKFLGDKTSPVLAVILRAVQNDKKLAGFQLVLYSDWYSSRPRIQVFVSNITESGRWKLCADASVISSHKAAAYLKWGKDCRDYKISTEIVTGRFADHPAVQMKLEWSKVPSGVKAIAQWFYSFIPGTAFMLGFSEKTDKNPSQQAKMTVALTSPRTCDVVVKLPDIIIYDRAVRLPVPLPLDPIVPSSEVQSPSWNVFAAAPFAILETLKAQCSVSDDNITTFNGVEFNYSMPANCYHILAQDCSPELKFLVMIKNSEESDLKELNIKLGHHEMDVYPESGLIKLRVNGVETPVANISFTTGSGASVTVNSEGEGLSLVAPDYGIDKLYFDGQEFKIQVALWMAGKTCGICGKYDAENEEEYRTPSGSIAKDAVNFAHSWILSEAPCAGTCKLQRSLVKLEKTVRLEGEDSKCYSTEPVLRCVKGCTPTETTPVTVGFHCVPVDSVSNLLEGQMKLDQKSEDTEDVVEAHTACSCRDLHC</sequence>
<evidence type="ECO:0000256" key="2">
    <source>
        <dbReference type="ARBA" id="ARBA00022729"/>
    </source>
</evidence>
<feature type="region of interest" description="Disordered" evidence="7">
    <location>
        <begin position="934"/>
        <end position="953"/>
    </location>
</feature>
<dbReference type="GO" id="GO:0032355">
    <property type="term" value="P:response to estradiol"/>
    <property type="evidence" value="ECO:0007669"/>
    <property type="project" value="TreeGrafter"/>
</dbReference>
<dbReference type="Pfam" id="PF01347">
    <property type="entry name" value="Vitellogenin_N"/>
    <property type="match status" value="1"/>
</dbReference>
<organism evidence="11 12">
    <name type="scientific">Crocodylus porosus</name>
    <name type="common">Saltwater crocodile</name>
    <name type="synonym">Estuarine crocodile</name>
    <dbReference type="NCBI Taxonomy" id="8502"/>
    <lineage>
        <taxon>Eukaryota</taxon>
        <taxon>Metazoa</taxon>
        <taxon>Chordata</taxon>
        <taxon>Craniata</taxon>
        <taxon>Vertebrata</taxon>
        <taxon>Euteleostomi</taxon>
        <taxon>Archelosauria</taxon>
        <taxon>Archosauria</taxon>
        <taxon>Crocodylia</taxon>
        <taxon>Longirostres</taxon>
        <taxon>Crocodylidae</taxon>
        <taxon>Crocodylus</taxon>
    </lineage>
</organism>
<dbReference type="SUPFAM" id="SSF48431">
    <property type="entry name" value="Lipovitellin-phosvitin complex, superhelical domain"/>
    <property type="match status" value="1"/>
</dbReference>
<evidence type="ECO:0000256" key="3">
    <source>
        <dbReference type="ARBA" id="ARBA00022761"/>
    </source>
</evidence>
<keyword evidence="5" id="KW-0325">Glycoprotein</keyword>
<feature type="compositionally biased region" description="Basic and acidic residues" evidence="7">
    <location>
        <begin position="934"/>
        <end position="947"/>
    </location>
</feature>
<dbReference type="OMA" id="DMRPANG"/>
<feature type="compositionally biased region" description="Low complexity" evidence="7">
    <location>
        <begin position="1251"/>
        <end position="1288"/>
    </location>
</feature>
<reference evidence="11" key="2">
    <citation type="submission" date="2025-09" db="UniProtKB">
        <authorList>
            <consortium name="Ensembl"/>
        </authorList>
    </citation>
    <scope>IDENTIFICATION</scope>
</reference>
<dbReference type="InterPro" id="IPR001846">
    <property type="entry name" value="VWF_type-D"/>
</dbReference>
<dbReference type="Gene3D" id="2.20.90.10">
    <property type="entry name" value="Vitellinogen, beta-sheet shell domain"/>
    <property type="match status" value="1"/>
</dbReference>
<feature type="compositionally biased region" description="Polar residues" evidence="7">
    <location>
        <begin position="1097"/>
        <end position="1106"/>
    </location>
</feature>
<dbReference type="SMART" id="SM01169">
    <property type="entry name" value="DUF1943"/>
    <property type="match status" value="1"/>
</dbReference>
<feature type="compositionally biased region" description="Low complexity" evidence="7">
    <location>
        <begin position="1198"/>
        <end position="1229"/>
    </location>
</feature>
<dbReference type="PANTHER" id="PTHR23345:SF15">
    <property type="entry name" value="VITELLOGENIN 1-RELATED"/>
    <property type="match status" value="1"/>
</dbReference>
<feature type="domain" description="VWFD" evidence="10">
    <location>
        <begin position="1505"/>
        <end position="1682"/>
    </location>
</feature>
<dbReference type="GO" id="GO:0005319">
    <property type="term" value="F:lipid transporter activity"/>
    <property type="evidence" value="ECO:0007669"/>
    <property type="project" value="InterPro"/>
</dbReference>
<evidence type="ECO:0000256" key="7">
    <source>
        <dbReference type="SAM" id="MobiDB-lite"/>
    </source>
</evidence>
<evidence type="ECO:0000256" key="4">
    <source>
        <dbReference type="ARBA" id="ARBA00023157"/>
    </source>
</evidence>
<proteinExistence type="predicted"/>
<keyword evidence="3" id="KW-0758">Storage protein</keyword>
<keyword evidence="12" id="KW-1185">Reference proteome</keyword>
<evidence type="ECO:0000259" key="9">
    <source>
        <dbReference type="PROSITE" id="PS51211"/>
    </source>
</evidence>
<dbReference type="InterPro" id="IPR015817">
    <property type="entry name" value="Vitellinogen_open_b-sht_sub1"/>
</dbReference>
<feature type="compositionally biased region" description="Basic residues" evidence="7">
    <location>
        <begin position="1235"/>
        <end position="1244"/>
    </location>
</feature>